<evidence type="ECO:0000313" key="2">
    <source>
        <dbReference type="EMBL" id="CAI6355793.1"/>
    </source>
</evidence>
<sequence>MVEDGNGESEVAALGLMTNEEKETLRWFFETFKKFNGRSEDTKFFMTDKDMTERQVIKSKSSKRDSTKFHFDCHNLYSASIMSS</sequence>
<reference evidence="2 3" key="1">
    <citation type="submission" date="2023-01" db="EMBL/GenBank/DDBJ databases">
        <authorList>
            <person name="Whitehead M."/>
        </authorList>
    </citation>
    <scope>NUCLEOTIDE SEQUENCE [LARGE SCALE GENOMIC DNA]</scope>
</reference>
<keyword evidence="3" id="KW-1185">Reference proteome</keyword>
<feature type="domain" description="ZSWIM1/3 RNaseH-like" evidence="1">
    <location>
        <begin position="1"/>
        <end position="59"/>
    </location>
</feature>
<accession>A0AAV0WJ53</accession>
<dbReference type="EMBL" id="CARXXK010000002">
    <property type="protein sequence ID" value="CAI6355793.1"/>
    <property type="molecule type" value="Genomic_DNA"/>
</dbReference>
<protein>
    <recommendedName>
        <fullName evidence="1">ZSWIM1/3 RNaseH-like domain-containing protein</fullName>
    </recommendedName>
</protein>
<evidence type="ECO:0000259" key="1">
    <source>
        <dbReference type="Pfam" id="PF21056"/>
    </source>
</evidence>
<proteinExistence type="predicted"/>
<dbReference type="Proteomes" id="UP001160148">
    <property type="component" value="Unassembled WGS sequence"/>
</dbReference>
<evidence type="ECO:0000313" key="3">
    <source>
        <dbReference type="Proteomes" id="UP001160148"/>
    </source>
</evidence>
<dbReference type="InterPro" id="IPR048324">
    <property type="entry name" value="ZSWIM1-3_RNaseH-like"/>
</dbReference>
<name>A0AAV0WJ53_9HEMI</name>
<comment type="caution">
    <text evidence="2">The sequence shown here is derived from an EMBL/GenBank/DDBJ whole genome shotgun (WGS) entry which is preliminary data.</text>
</comment>
<dbReference type="AlphaFoldDB" id="A0AAV0WJ53"/>
<dbReference type="Pfam" id="PF21056">
    <property type="entry name" value="ZSWIM1-3_RNaseH-like"/>
    <property type="match status" value="1"/>
</dbReference>
<gene>
    <name evidence="2" type="ORF">MEUPH1_LOCUS11606</name>
</gene>
<organism evidence="2 3">
    <name type="scientific">Macrosiphum euphorbiae</name>
    <name type="common">potato aphid</name>
    <dbReference type="NCBI Taxonomy" id="13131"/>
    <lineage>
        <taxon>Eukaryota</taxon>
        <taxon>Metazoa</taxon>
        <taxon>Ecdysozoa</taxon>
        <taxon>Arthropoda</taxon>
        <taxon>Hexapoda</taxon>
        <taxon>Insecta</taxon>
        <taxon>Pterygota</taxon>
        <taxon>Neoptera</taxon>
        <taxon>Paraneoptera</taxon>
        <taxon>Hemiptera</taxon>
        <taxon>Sternorrhyncha</taxon>
        <taxon>Aphidomorpha</taxon>
        <taxon>Aphidoidea</taxon>
        <taxon>Aphididae</taxon>
        <taxon>Macrosiphini</taxon>
        <taxon>Macrosiphum</taxon>
    </lineage>
</organism>